<evidence type="ECO:0000313" key="3">
    <source>
        <dbReference type="Proteomes" id="UP000784294"/>
    </source>
</evidence>
<name>A0A3S5A9N8_9PLAT</name>
<evidence type="ECO:0000313" key="2">
    <source>
        <dbReference type="EMBL" id="VEL23593.1"/>
    </source>
</evidence>
<keyword evidence="1" id="KW-0812">Transmembrane</keyword>
<accession>A0A3S5A9N8</accession>
<keyword evidence="3" id="KW-1185">Reference proteome</keyword>
<reference evidence="2" key="1">
    <citation type="submission" date="2018-11" db="EMBL/GenBank/DDBJ databases">
        <authorList>
            <consortium name="Pathogen Informatics"/>
        </authorList>
    </citation>
    <scope>NUCLEOTIDE SEQUENCE</scope>
</reference>
<proteinExistence type="predicted"/>
<keyword evidence="1" id="KW-1133">Transmembrane helix</keyword>
<protein>
    <submittedName>
        <fullName evidence="2">Uncharacterized protein</fullName>
    </submittedName>
</protein>
<dbReference type="Proteomes" id="UP000784294">
    <property type="component" value="Unassembled WGS sequence"/>
</dbReference>
<dbReference type="EMBL" id="CAAALY010062760">
    <property type="protein sequence ID" value="VEL23593.1"/>
    <property type="molecule type" value="Genomic_DNA"/>
</dbReference>
<gene>
    <name evidence="2" type="ORF">PXEA_LOCUS17033</name>
</gene>
<feature type="transmembrane region" description="Helical" evidence="1">
    <location>
        <begin position="46"/>
        <end position="66"/>
    </location>
</feature>
<evidence type="ECO:0000256" key="1">
    <source>
        <dbReference type="SAM" id="Phobius"/>
    </source>
</evidence>
<comment type="caution">
    <text evidence="2">The sequence shown here is derived from an EMBL/GenBank/DDBJ whole genome shotgun (WGS) entry which is preliminary data.</text>
</comment>
<organism evidence="2 3">
    <name type="scientific">Protopolystoma xenopodis</name>
    <dbReference type="NCBI Taxonomy" id="117903"/>
    <lineage>
        <taxon>Eukaryota</taxon>
        <taxon>Metazoa</taxon>
        <taxon>Spiralia</taxon>
        <taxon>Lophotrochozoa</taxon>
        <taxon>Platyhelminthes</taxon>
        <taxon>Monogenea</taxon>
        <taxon>Polyopisthocotylea</taxon>
        <taxon>Polystomatidea</taxon>
        <taxon>Polystomatidae</taxon>
        <taxon>Protopolystoma</taxon>
    </lineage>
</organism>
<dbReference type="AlphaFoldDB" id="A0A3S5A9N8"/>
<sequence>MFIRPFVSHVLALVSRGYHFFTALTILALSHSLCWLAKYFPSFYPIVVYLAVCFGNSLHSFSSLAASPKPSSRTEVSASTCSLSLLPSLSPNYFPLAFMAVSLHKRRTPDRYANRPVHLRVLQLTLSSPGSSGCN</sequence>
<keyword evidence="1" id="KW-0472">Membrane</keyword>